<keyword evidence="3" id="KW-1185">Reference proteome</keyword>
<name>A0A068NTD0_FIMGI</name>
<evidence type="ECO:0000313" key="2">
    <source>
        <dbReference type="EMBL" id="AIE86691.1"/>
    </source>
</evidence>
<feature type="chain" id="PRO_5001651837" description="Secreted protein" evidence="1">
    <location>
        <begin position="26"/>
        <end position="72"/>
    </location>
</feature>
<reference evidence="2 3" key="1">
    <citation type="journal article" date="2014" name="PLoS ONE">
        <title>The first complete genome sequence of the class fimbriimonadia in the phylum armatimonadetes.</title>
        <authorList>
            <person name="Hu Z.Y."/>
            <person name="Wang Y.Z."/>
            <person name="Im W.T."/>
            <person name="Wang S.Y."/>
            <person name="Zhao G.P."/>
            <person name="Zheng H.J."/>
            <person name="Quan Z.X."/>
        </authorList>
    </citation>
    <scope>NUCLEOTIDE SEQUENCE [LARGE SCALE GENOMIC DNA]</scope>
    <source>
        <strain evidence="2">Gsoil 348</strain>
    </source>
</reference>
<evidence type="ECO:0008006" key="4">
    <source>
        <dbReference type="Google" id="ProtNLM"/>
    </source>
</evidence>
<dbReference type="AlphaFoldDB" id="A0A068NTD0"/>
<proteinExistence type="predicted"/>
<feature type="signal peptide" evidence="1">
    <location>
        <begin position="1"/>
        <end position="25"/>
    </location>
</feature>
<dbReference type="KEGG" id="fgi:OP10G_3323"/>
<sequence length="72" mass="8101">MFIFFSLLFSSLLFSSLSRSSKSFAANRQAGLPGGAPPPSIYKGFDLTAVFRNRFEMKMKKIFGNRKFLSPL</sequence>
<keyword evidence="1" id="KW-0732">Signal</keyword>
<evidence type="ECO:0000256" key="1">
    <source>
        <dbReference type="SAM" id="SignalP"/>
    </source>
</evidence>
<dbReference type="EMBL" id="CP007139">
    <property type="protein sequence ID" value="AIE86691.1"/>
    <property type="molecule type" value="Genomic_DNA"/>
</dbReference>
<gene>
    <name evidence="2" type="ORF">OP10G_3323</name>
</gene>
<dbReference type="Proteomes" id="UP000027982">
    <property type="component" value="Chromosome"/>
</dbReference>
<organism evidence="2 3">
    <name type="scientific">Fimbriimonas ginsengisoli Gsoil 348</name>
    <dbReference type="NCBI Taxonomy" id="661478"/>
    <lineage>
        <taxon>Bacteria</taxon>
        <taxon>Bacillati</taxon>
        <taxon>Armatimonadota</taxon>
        <taxon>Fimbriimonadia</taxon>
        <taxon>Fimbriimonadales</taxon>
        <taxon>Fimbriimonadaceae</taxon>
        <taxon>Fimbriimonas</taxon>
    </lineage>
</organism>
<protein>
    <recommendedName>
        <fullName evidence="4">Secreted protein</fullName>
    </recommendedName>
</protein>
<accession>A0A068NTD0</accession>
<dbReference type="HOGENOM" id="CLU_2716499_0_0_0"/>
<evidence type="ECO:0000313" key="3">
    <source>
        <dbReference type="Proteomes" id="UP000027982"/>
    </source>
</evidence>